<reference evidence="2 3" key="1">
    <citation type="submission" date="2015-08" db="EMBL/GenBank/DDBJ databases">
        <title>Next Generation Sequencing and Analysis of the Genome of Puccinia sorghi L Schw, the Causal Agent of Maize Common Rust.</title>
        <authorList>
            <person name="Rochi L."/>
            <person name="Burguener G."/>
            <person name="Darino M."/>
            <person name="Turjanski A."/>
            <person name="Kreff E."/>
            <person name="Dieguez M.J."/>
            <person name="Sacco F."/>
        </authorList>
    </citation>
    <scope>NUCLEOTIDE SEQUENCE [LARGE SCALE GENOMIC DNA]</scope>
    <source>
        <strain evidence="2 3">RO10H11247</strain>
    </source>
</reference>
<feature type="region of interest" description="Disordered" evidence="1">
    <location>
        <begin position="69"/>
        <end position="90"/>
    </location>
</feature>
<evidence type="ECO:0000313" key="2">
    <source>
        <dbReference type="EMBL" id="KNZ53346.1"/>
    </source>
</evidence>
<evidence type="ECO:0000256" key="1">
    <source>
        <dbReference type="SAM" id="MobiDB-lite"/>
    </source>
</evidence>
<dbReference type="VEuPathDB" id="FungiDB:VP01_326g9"/>
<dbReference type="EMBL" id="LAVV01008246">
    <property type="protein sequence ID" value="KNZ53346.1"/>
    <property type="molecule type" value="Genomic_DNA"/>
</dbReference>
<protein>
    <recommendedName>
        <fullName evidence="4">BED-type domain-containing protein</fullName>
    </recommendedName>
</protein>
<dbReference type="Proteomes" id="UP000037035">
    <property type="component" value="Unassembled WGS sequence"/>
</dbReference>
<feature type="region of interest" description="Disordered" evidence="1">
    <location>
        <begin position="1"/>
        <end position="25"/>
    </location>
</feature>
<evidence type="ECO:0008006" key="4">
    <source>
        <dbReference type="Google" id="ProtNLM"/>
    </source>
</evidence>
<gene>
    <name evidence="2" type="ORF">VP01_326g9</name>
</gene>
<name>A0A0L6UXT7_9BASI</name>
<accession>A0A0L6UXT7</accession>
<sequence>MTQCMTAAPNYSTAATKSPTTQPSKTVIDKQSWVWNHFDKSIEPGFSICQVTLKRGCVCGTKMKWEKSSSTKNHHSHLEKNHHLADPKFL</sequence>
<keyword evidence="3" id="KW-1185">Reference proteome</keyword>
<evidence type="ECO:0000313" key="3">
    <source>
        <dbReference type="Proteomes" id="UP000037035"/>
    </source>
</evidence>
<feature type="compositionally biased region" description="Basic and acidic residues" evidence="1">
    <location>
        <begin position="76"/>
        <end position="90"/>
    </location>
</feature>
<comment type="caution">
    <text evidence="2">The sequence shown here is derived from an EMBL/GenBank/DDBJ whole genome shotgun (WGS) entry which is preliminary data.</text>
</comment>
<proteinExistence type="predicted"/>
<organism evidence="2 3">
    <name type="scientific">Puccinia sorghi</name>
    <dbReference type="NCBI Taxonomy" id="27349"/>
    <lineage>
        <taxon>Eukaryota</taxon>
        <taxon>Fungi</taxon>
        <taxon>Dikarya</taxon>
        <taxon>Basidiomycota</taxon>
        <taxon>Pucciniomycotina</taxon>
        <taxon>Pucciniomycetes</taxon>
        <taxon>Pucciniales</taxon>
        <taxon>Pucciniaceae</taxon>
        <taxon>Puccinia</taxon>
    </lineage>
</organism>
<dbReference type="AlphaFoldDB" id="A0A0L6UXT7"/>